<reference evidence="4 5" key="1">
    <citation type="journal article" date="2018" name="Biodegradation">
        <title>1,4-Dioxane degradation characteristics of Rhodococcus aetherivorans JCM 14343.</title>
        <authorList>
            <person name="Inoue D."/>
            <person name="Tsunoda T."/>
            <person name="Yamamoto N."/>
            <person name="Ike M."/>
            <person name="Sei K."/>
        </authorList>
    </citation>
    <scope>NUCLEOTIDE SEQUENCE [LARGE SCALE GENOMIC DNA]</scope>
    <source>
        <strain evidence="4 5">JCM 14343</strain>
    </source>
</reference>
<keyword evidence="5" id="KW-1185">Reference proteome</keyword>
<dbReference type="EMBL" id="BLAH01000255">
    <property type="protein sequence ID" value="GES40711.1"/>
    <property type="molecule type" value="Genomic_DNA"/>
</dbReference>
<dbReference type="NCBIfam" id="TIGR00696">
    <property type="entry name" value="wecG_tagA_cpsF"/>
    <property type="match status" value="1"/>
</dbReference>
<dbReference type="EC" id="2.4.1.187" evidence="4"/>
<dbReference type="Pfam" id="PF03808">
    <property type="entry name" value="Glyco_tran_WecG"/>
    <property type="match status" value="1"/>
</dbReference>
<evidence type="ECO:0000313" key="5">
    <source>
        <dbReference type="Proteomes" id="UP000325466"/>
    </source>
</evidence>
<feature type="region of interest" description="Disordered" evidence="3">
    <location>
        <begin position="1"/>
        <end position="22"/>
    </location>
</feature>
<evidence type="ECO:0000256" key="3">
    <source>
        <dbReference type="SAM" id="MobiDB-lite"/>
    </source>
</evidence>
<name>A0ABQ0YWC3_9NOCA</name>
<organism evidence="4 5">
    <name type="scientific">Rhodococcus aetherivorans</name>
    <dbReference type="NCBI Taxonomy" id="191292"/>
    <lineage>
        <taxon>Bacteria</taxon>
        <taxon>Bacillati</taxon>
        <taxon>Actinomycetota</taxon>
        <taxon>Actinomycetes</taxon>
        <taxon>Mycobacteriales</taxon>
        <taxon>Nocardiaceae</taxon>
        <taxon>Rhodococcus</taxon>
    </lineage>
</organism>
<dbReference type="Proteomes" id="UP000325466">
    <property type="component" value="Unassembled WGS sequence"/>
</dbReference>
<sequence>MADSDAEGRDSRSAPMSAMPSTNGAEPVIMMIGAVPVDLCTVEAVLSLVRRRIAATEEPPLAVGSVNLDHLHHFAGPDRPRLGNPGGRRGDGVDWVLLADGAPIAACAGRLTGHAWPRLAGADLLPMILAESAAAHRTVGFLGGFPDLHRKLEATVPKSFPGIGRLEFWGPERDEIEDPERSRQLARKIERYAVDVLVVGLGKPRQELWIDHYGASTGARVLLAFGAAADFLAGTATRAPRLLRESGLEWLYRLARDPRRLAHRYLVEGPPAFLTLHRARLAPEFRSALE</sequence>
<dbReference type="PANTHER" id="PTHR34136:SF1">
    <property type="entry name" value="UDP-N-ACETYL-D-MANNOSAMINURONIC ACID TRANSFERASE"/>
    <property type="match status" value="1"/>
</dbReference>
<comment type="caution">
    <text evidence="4">The sequence shown here is derived from an EMBL/GenBank/DDBJ whole genome shotgun (WGS) entry which is preliminary data.</text>
</comment>
<feature type="compositionally biased region" description="Basic and acidic residues" evidence="3">
    <location>
        <begin position="1"/>
        <end position="12"/>
    </location>
</feature>
<dbReference type="PANTHER" id="PTHR34136">
    <property type="match status" value="1"/>
</dbReference>
<keyword evidence="1 4" id="KW-0328">Glycosyltransferase</keyword>
<evidence type="ECO:0000256" key="1">
    <source>
        <dbReference type="ARBA" id="ARBA00022676"/>
    </source>
</evidence>
<proteinExistence type="predicted"/>
<accession>A0ABQ0YWC3</accession>
<dbReference type="InterPro" id="IPR004629">
    <property type="entry name" value="WecG_TagA_CpsF"/>
</dbReference>
<gene>
    <name evidence="4" type="ORF">RAJCM14343_6006</name>
</gene>
<dbReference type="GO" id="GO:0047244">
    <property type="term" value="F:N-acetylglucosaminyldiphosphoundecaprenol N-acetyl-beta-D-mannosaminyltransferase activity"/>
    <property type="evidence" value="ECO:0007669"/>
    <property type="project" value="UniProtKB-EC"/>
</dbReference>
<dbReference type="CDD" id="cd06533">
    <property type="entry name" value="Glyco_transf_WecG_TagA"/>
    <property type="match status" value="1"/>
</dbReference>
<evidence type="ECO:0000313" key="4">
    <source>
        <dbReference type="EMBL" id="GES40711.1"/>
    </source>
</evidence>
<keyword evidence="2 4" id="KW-0808">Transferase</keyword>
<protein>
    <submittedName>
        <fullName evidence="4">N-acetylmannosaminyltransferase</fullName>
        <ecNumber evidence="4">2.4.1.187</ecNumber>
    </submittedName>
</protein>
<evidence type="ECO:0000256" key="2">
    <source>
        <dbReference type="ARBA" id="ARBA00022679"/>
    </source>
</evidence>